<evidence type="ECO:0000313" key="4">
    <source>
        <dbReference type="Proteomes" id="UP000008909"/>
    </source>
</evidence>
<dbReference type="GO" id="GO:0004190">
    <property type="term" value="F:aspartic-type endopeptidase activity"/>
    <property type="evidence" value="ECO:0007669"/>
    <property type="project" value="InterPro"/>
</dbReference>
<dbReference type="InterPro" id="IPR021109">
    <property type="entry name" value="Peptidase_aspartic_dom_sf"/>
</dbReference>
<evidence type="ECO:0000313" key="3">
    <source>
        <dbReference type="EMBL" id="GAA52338.1"/>
    </source>
</evidence>
<evidence type="ECO:0000256" key="1">
    <source>
        <dbReference type="ARBA" id="ARBA00007447"/>
    </source>
</evidence>
<reference key="2">
    <citation type="submission" date="2011-10" db="EMBL/GenBank/DDBJ databases">
        <title>The genome and transcriptome sequence of Clonorchis sinensis provide insights into the carcinogenic liver fluke.</title>
        <authorList>
            <person name="Wang X."/>
            <person name="Huang Y."/>
            <person name="Chen W."/>
            <person name="Liu H."/>
            <person name="Guo L."/>
            <person name="Chen Y."/>
            <person name="Luo F."/>
            <person name="Zhou W."/>
            <person name="Sun J."/>
            <person name="Mao Q."/>
            <person name="Liang P."/>
            <person name="Zhou C."/>
            <person name="Tian Y."/>
            <person name="Men J."/>
            <person name="Lv X."/>
            <person name="Huang L."/>
            <person name="Zhou J."/>
            <person name="Hu Y."/>
            <person name="Li R."/>
            <person name="Zhang F."/>
            <person name="Lei H."/>
            <person name="Li X."/>
            <person name="Hu X."/>
            <person name="Liang C."/>
            <person name="Xu J."/>
            <person name="Wu Z."/>
            <person name="Yu X."/>
        </authorList>
    </citation>
    <scope>NUCLEOTIDE SEQUENCE</scope>
    <source>
        <strain>Henan</strain>
    </source>
</reference>
<dbReference type="GO" id="GO:0006508">
    <property type="term" value="P:proteolysis"/>
    <property type="evidence" value="ECO:0007669"/>
    <property type="project" value="InterPro"/>
</dbReference>
<dbReference type="Proteomes" id="UP000008909">
    <property type="component" value="Unassembled WGS sequence"/>
</dbReference>
<dbReference type="AlphaFoldDB" id="G7YHA5"/>
<name>G7YHA5_CLOSI</name>
<sequence>MVPLENDGMRRKNSEALSTQTHELIPVCKKPDQTVPTIILEGNLQQYTSIVGASSTVAVQETIRSTLLSESIEETINCIRQGHYWGQIQMGEPPQNFSVIFDTGGSINWLPSSAAKSKKLNFGRAYDRSLSSQSHTQGIAHTARYVTITLQGILVTDTLKVGNFPVFIAQF</sequence>
<dbReference type="PROSITE" id="PS51767">
    <property type="entry name" value="PEPTIDASE_A1"/>
    <property type="match status" value="1"/>
</dbReference>
<dbReference type="CDD" id="cd05471">
    <property type="entry name" value="pepsin_like"/>
    <property type="match status" value="1"/>
</dbReference>
<dbReference type="MEROPS" id="A01.057"/>
<dbReference type="InterPro" id="IPR034164">
    <property type="entry name" value="Pepsin-like_dom"/>
</dbReference>
<organism evidence="3 4">
    <name type="scientific">Clonorchis sinensis</name>
    <name type="common">Chinese liver fluke</name>
    <dbReference type="NCBI Taxonomy" id="79923"/>
    <lineage>
        <taxon>Eukaryota</taxon>
        <taxon>Metazoa</taxon>
        <taxon>Spiralia</taxon>
        <taxon>Lophotrochozoa</taxon>
        <taxon>Platyhelminthes</taxon>
        <taxon>Trematoda</taxon>
        <taxon>Digenea</taxon>
        <taxon>Opisthorchiida</taxon>
        <taxon>Opisthorchiata</taxon>
        <taxon>Opisthorchiidae</taxon>
        <taxon>Clonorchis</taxon>
    </lineage>
</organism>
<keyword evidence="4" id="KW-1185">Reference proteome</keyword>
<comment type="similarity">
    <text evidence="1">Belongs to the peptidase A1 family.</text>
</comment>
<reference evidence="3" key="1">
    <citation type="journal article" date="2011" name="Genome Biol.">
        <title>The draft genome of the carcinogenic human liver fluke Clonorchis sinensis.</title>
        <authorList>
            <person name="Wang X."/>
            <person name="Chen W."/>
            <person name="Huang Y."/>
            <person name="Sun J."/>
            <person name="Men J."/>
            <person name="Liu H."/>
            <person name="Luo F."/>
            <person name="Guo L."/>
            <person name="Lv X."/>
            <person name="Deng C."/>
            <person name="Zhou C."/>
            <person name="Fan Y."/>
            <person name="Li X."/>
            <person name="Huang L."/>
            <person name="Hu Y."/>
            <person name="Liang C."/>
            <person name="Hu X."/>
            <person name="Xu J."/>
            <person name="Yu X."/>
        </authorList>
    </citation>
    <scope>NUCLEOTIDE SEQUENCE [LARGE SCALE GENOMIC DNA]</scope>
    <source>
        <strain evidence="3">Henan</strain>
    </source>
</reference>
<dbReference type="PANTHER" id="PTHR47966">
    <property type="entry name" value="BETA-SITE APP-CLEAVING ENZYME, ISOFORM A-RELATED"/>
    <property type="match status" value="1"/>
</dbReference>
<dbReference type="Pfam" id="PF00026">
    <property type="entry name" value="Asp"/>
    <property type="match status" value="1"/>
</dbReference>
<proteinExistence type="inferred from homology"/>
<gene>
    <name evidence="3" type="ORF">CLF_107869</name>
</gene>
<dbReference type="EMBL" id="DF143277">
    <property type="protein sequence ID" value="GAA52338.1"/>
    <property type="molecule type" value="Genomic_DNA"/>
</dbReference>
<dbReference type="SUPFAM" id="SSF50630">
    <property type="entry name" value="Acid proteases"/>
    <property type="match status" value="1"/>
</dbReference>
<protein>
    <submittedName>
        <fullName evidence="3">Saccharopepsin</fullName>
    </submittedName>
</protein>
<feature type="domain" description="Peptidase A1" evidence="2">
    <location>
        <begin position="84"/>
        <end position="171"/>
    </location>
</feature>
<dbReference type="InterPro" id="IPR033121">
    <property type="entry name" value="PEPTIDASE_A1"/>
</dbReference>
<dbReference type="InterPro" id="IPR001461">
    <property type="entry name" value="Aspartic_peptidase_A1"/>
</dbReference>
<evidence type="ECO:0000259" key="2">
    <source>
        <dbReference type="PROSITE" id="PS51767"/>
    </source>
</evidence>
<accession>G7YHA5</accession>
<dbReference type="Gene3D" id="2.40.70.10">
    <property type="entry name" value="Acid Proteases"/>
    <property type="match status" value="1"/>
</dbReference>